<dbReference type="Proteomes" id="UP000466442">
    <property type="component" value="Unassembled WGS sequence"/>
</dbReference>
<reference evidence="3" key="1">
    <citation type="journal article" date="2021" name="Mol. Ecol. Resour.">
        <title>Apolygus lucorum genome provides insights into omnivorousness and mesophyll feeding.</title>
        <authorList>
            <person name="Liu Y."/>
            <person name="Liu H."/>
            <person name="Wang H."/>
            <person name="Huang T."/>
            <person name="Liu B."/>
            <person name="Yang B."/>
            <person name="Yin L."/>
            <person name="Li B."/>
            <person name="Zhang Y."/>
            <person name="Zhang S."/>
            <person name="Jiang F."/>
            <person name="Zhang X."/>
            <person name="Ren Y."/>
            <person name="Wang B."/>
            <person name="Wang S."/>
            <person name="Lu Y."/>
            <person name="Wu K."/>
            <person name="Fan W."/>
            <person name="Wang G."/>
        </authorList>
    </citation>
    <scope>NUCLEOTIDE SEQUENCE</scope>
    <source>
        <strain evidence="3">12Hb</strain>
    </source>
</reference>
<feature type="region of interest" description="Disordered" evidence="1">
    <location>
        <begin position="252"/>
        <end position="354"/>
    </location>
</feature>
<evidence type="ECO:0000313" key="4">
    <source>
        <dbReference type="Proteomes" id="UP000466442"/>
    </source>
</evidence>
<dbReference type="AlphaFoldDB" id="A0A8S9XYT4"/>
<organism evidence="3 4">
    <name type="scientific">Apolygus lucorum</name>
    <name type="common">Small green plant bug</name>
    <name type="synonym">Lygocoris lucorum</name>
    <dbReference type="NCBI Taxonomy" id="248454"/>
    <lineage>
        <taxon>Eukaryota</taxon>
        <taxon>Metazoa</taxon>
        <taxon>Ecdysozoa</taxon>
        <taxon>Arthropoda</taxon>
        <taxon>Hexapoda</taxon>
        <taxon>Insecta</taxon>
        <taxon>Pterygota</taxon>
        <taxon>Neoptera</taxon>
        <taxon>Paraneoptera</taxon>
        <taxon>Hemiptera</taxon>
        <taxon>Heteroptera</taxon>
        <taxon>Panheteroptera</taxon>
        <taxon>Cimicomorpha</taxon>
        <taxon>Miridae</taxon>
        <taxon>Mirini</taxon>
        <taxon>Apolygus</taxon>
    </lineage>
</organism>
<proteinExistence type="predicted"/>
<feature type="compositionally biased region" description="Low complexity" evidence="1">
    <location>
        <begin position="384"/>
        <end position="408"/>
    </location>
</feature>
<keyword evidence="2" id="KW-0472">Membrane</keyword>
<dbReference type="OrthoDB" id="8061707at2759"/>
<evidence type="ECO:0000256" key="1">
    <source>
        <dbReference type="SAM" id="MobiDB-lite"/>
    </source>
</evidence>
<gene>
    <name evidence="3" type="ORF">GE061_011411</name>
</gene>
<feature type="region of interest" description="Disordered" evidence="1">
    <location>
        <begin position="85"/>
        <end position="122"/>
    </location>
</feature>
<evidence type="ECO:0000313" key="3">
    <source>
        <dbReference type="EMBL" id="KAF6213689.1"/>
    </source>
</evidence>
<sequence>MTHRFKIVDVGLPLDGILGTDIMRKLGPTVYHEIGRKLGLTVGNPSTPTPRLASLAVDGGGKWVKRMAEKVDELALRYGRCPLLSVSQPKDPEVGSVQPPKLSRQKQQNENGDPPGYRKGPDHWLMQRAEVKDVPGSDPIVAPRKIPKGRVQGQKEPDRSECEEEVTEALASRRQVVPALSRALVAVLVPGEEGSEVLLEPYELPQSGLRGGRSVGKISQGQAWMSVVNLTKGDMVVDRHQRLAETERVVPQYSIMVAQPDTGRRGEEESEGEKQGPASEDDEGVEYRGRSESAEEEVESNGVLRPSTPLGRESEGEEQSETGLESSEEGDSGSSWESFSHQSDNGSVHSFPSGTGSVMGPVDLVVPHWMRGQATTSHLAVAGSSPTPGSDPSTASSSPLLSISDAGSLTPGQGTASTPGSIEAPYWESDPRSLGPHPEDSTPPSPVPAEVHPEVDVDRRPQRTRYLVVSQDREYYAGLEVFDKETCRQRPMLICPPSFPLVHRSVKECISSIYFQNSDAAEICEWSVLVQPPADVWRWEAASQKWYYSLSQPVVLTEQCLDEAAVEITLTGSGVIQPQIRCTLRTATHKLLPAGGNVPAQHFLRNRTIDVPTLWSLNATQLLEDKNLDAIVDRLRQQGQVQPGVWSEDEIRLEAALRMLEENEGNGPALVYGLGGSAVVLLFVLGLGLWWYRRTCVGCDVFLTLPAFPPASEKSSVRVLRLEDGNELRKRIPFDGVARDE</sequence>
<dbReference type="EMBL" id="WIXP02000003">
    <property type="protein sequence ID" value="KAF6213689.1"/>
    <property type="molecule type" value="Genomic_DNA"/>
</dbReference>
<feature type="compositionally biased region" description="Polar residues" evidence="1">
    <location>
        <begin position="410"/>
        <end position="420"/>
    </location>
</feature>
<feature type="compositionally biased region" description="Polar residues" evidence="1">
    <location>
        <begin position="341"/>
        <end position="354"/>
    </location>
</feature>
<accession>A0A8S9XYT4</accession>
<comment type="caution">
    <text evidence="3">The sequence shown here is derived from an EMBL/GenBank/DDBJ whole genome shotgun (WGS) entry which is preliminary data.</text>
</comment>
<protein>
    <submittedName>
        <fullName evidence="3">Uncharacterized protein</fullName>
    </submittedName>
</protein>
<feature type="region of interest" description="Disordered" evidence="1">
    <location>
        <begin position="379"/>
        <end position="458"/>
    </location>
</feature>
<keyword evidence="4" id="KW-1185">Reference proteome</keyword>
<feature type="transmembrane region" description="Helical" evidence="2">
    <location>
        <begin position="669"/>
        <end position="692"/>
    </location>
</feature>
<keyword evidence="2" id="KW-1133">Transmembrane helix</keyword>
<evidence type="ECO:0000256" key="2">
    <source>
        <dbReference type="SAM" id="Phobius"/>
    </source>
</evidence>
<feature type="compositionally biased region" description="Acidic residues" evidence="1">
    <location>
        <begin position="315"/>
        <end position="331"/>
    </location>
</feature>
<name>A0A8S9XYT4_APOLU</name>
<feature type="region of interest" description="Disordered" evidence="1">
    <location>
        <begin position="135"/>
        <end position="160"/>
    </location>
</feature>
<keyword evidence="2" id="KW-0812">Transmembrane</keyword>